<dbReference type="AlphaFoldDB" id="A0A4C1ZLN4"/>
<keyword evidence="2" id="KW-1185">Reference proteome</keyword>
<protein>
    <submittedName>
        <fullName evidence="1">Uncharacterized protein</fullName>
    </submittedName>
</protein>
<dbReference type="Proteomes" id="UP000299102">
    <property type="component" value="Unassembled WGS sequence"/>
</dbReference>
<accession>A0A4C1ZLN4</accession>
<organism evidence="1 2">
    <name type="scientific">Eumeta variegata</name>
    <name type="common">Bagworm moth</name>
    <name type="synonym">Eumeta japonica</name>
    <dbReference type="NCBI Taxonomy" id="151549"/>
    <lineage>
        <taxon>Eukaryota</taxon>
        <taxon>Metazoa</taxon>
        <taxon>Ecdysozoa</taxon>
        <taxon>Arthropoda</taxon>
        <taxon>Hexapoda</taxon>
        <taxon>Insecta</taxon>
        <taxon>Pterygota</taxon>
        <taxon>Neoptera</taxon>
        <taxon>Endopterygota</taxon>
        <taxon>Lepidoptera</taxon>
        <taxon>Glossata</taxon>
        <taxon>Ditrysia</taxon>
        <taxon>Tineoidea</taxon>
        <taxon>Psychidae</taxon>
        <taxon>Oiketicinae</taxon>
        <taxon>Eumeta</taxon>
    </lineage>
</organism>
<dbReference type="STRING" id="151549.A0A4C1ZLN4"/>
<sequence length="142" mass="15472">MCRHRNHGFSAVRSVTTDCAGGSLRECAVIETMASAPYVALLPTAPAGSLRECAVIETMASAPYVALLQLRRRVVHVNVPSSKPWLQRRTALLSTAPASSLRECAVIETMASAPYVALLPTARRRVVYVNVPSSKPWLQRRT</sequence>
<evidence type="ECO:0000313" key="2">
    <source>
        <dbReference type="Proteomes" id="UP000299102"/>
    </source>
</evidence>
<proteinExistence type="predicted"/>
<comment type="caution">
    <text evidence="1">The sequence shown here is derived from an EMBL/GenBank/DDBJ whole genome shotgun (WGS) entry which is preliminary data.</text>
</comment>
<reference evidence="1 2" key="1">
    <citation type="journal article" date="2019" name="Commun. Biol.">
        <title>The bagworm genome reveals a unique fibroin gene that provides high tensile strength.</title>
        <authorList>
            <person name="Kono N."/>
            <person name="Nakamura H."/>
            <person name="Ohtoshi R."/>
            <person name="Tomita M."/>
            <person name="Numata K."/>
            <person name="Arakawa K."/>
        </authorList>
    </citation>
    <scope>NUCLEOTIDE SEQUENCE [LARGE SCALE GENOMIC DNA]</scope>
</reference>
<gene>
    <name evidence="1" type="ORF">EVAR_91183_1</name>
</gene>
<evidence type="ECO:0000313" key="1">
    <source>
        <dbReference type="EMBL" id="GBP88232.1"/>
    </source>
</evidence>
<dbReference type="EMBL" id="BGZK01001916">
    <property type="protein sequence ID" value="GBP88232.1"/>
    <property type="molecule type" value="Genomic_DNA"/>
</dbReference>
<name>A0A4C1ZLN4_EUMVA</name>